<dbReference type="RefSeq" id="WP_330973299.1">
    <property type="nucleotide sequence ID" value="NZ_JAZGLY010000001.1"/>
</dbReference>
<sequence>MRYIFGVLLCLFSLAVQGQKIESIHFHLYTDSLKKGTHNYINVDAKMTDGSWRPLTSRDILFKSDYGTFEGNNLILPESPAVKKVTVTATLRSDTLQTKQVTIWIKQQPDPPLPVYDKNTDMRRRR</sequence>
<name>A0ABU7RD33_9BACT</name>
<proteinExistence type="predicted"/>
<gene>
    <name evidence="1" type="ORF">V2H41_01275</name>
</gene>
<dbReference type="Proteomes" id="UP001357452">
    <property type="component" value="Unassembled WGS sequence"/>
</dbReference>
<evidence type="ECO:0000313" key="1">
    <source>
        <dbReference type="EMBL" id="MEE6185893.1"/>
    </source>
</evidence>
<comment type="caution">
    <text evidence="1">The sequence shown here is derived from an EMBL/GenBank/DDBJ whole genome shotgun (WGS) entry which is preliminary data.</text>
</comment>
<dbReference type="EMBL" id="JAZGLY010000001">
    <property type="protein sequence ID" value="MEE6185893.1"/>
    <property type="molecule type" value="Genomic_DNA"/>
</dbReference>
<evidence type="ECO:0000313" key="2">
    <source>
        <dbReference type="Proteomes" id="UP001357452"/>
    </source>
</evidence>
<reference evidence="1 2" key="1">
    <citation type="submission" date="2024-01" db="EMBL/GenBank/DDBJ databases">
        <title>Niabella digestum sp. nov., isolated from waste digestion system.</title>
        <authorList>
            <person name="Zhang L."/>
        </authorList>
    </citation>
    <scope>NUCLEOTIDE SEQUENCE [LARGE SCALE GENOMIC DNA]</scope>
    <source>
        <strain evidence="1 2">A18</strain>
    </source>
</reference>
<protein>
    <submittedName>
        <fullName evidence="1">Uncharacterized protein</fullName>
    </submittedName>
</protein>
<keyword evidence="2" id="KW-1185">Reference proteome</keyword>
<organism evidence="1 2">
    <name type="scientific">Niabella digestorum</name>
    <dbReference type="NCBI Taxonomy" id="3117701"/>
    <lineage>
        <taxon>Bacteria</taxon>
        <taxon>Pseudomonadati</taxon>
        <taxon>Bacteroidota</taxon>
        <taxon>Chitinophagia</taxon>
        <taxon>Chitinophagales</taxon>
        <taxon>Chitinophagaceae</taxon>
        <taxon>Niabella</taxon>
    </lineage>
</organism>
<accession>A0ABU7RD33</accession>